<dbReference type="PANTHER" id="PTHR30213">
    <property type="entry name" value="INNER MEMBRANE PROTEIN YHJD"/>
    <property type="match status" value="1"/>
</dbReference>
<evidence type="ECO:0000313" key="7">
    <source>
        <dbReference type="EMBL" id="MFC7447661.1"/>
    </source>
</evidence>
<evidence type="ECO:0000256" key="2">
    <source>
        <dbReference type="ARBA" id="ARBA00022475"/>
    </source>
</evidence>
<feature type="transmembrane region" description="Helical" evidence="6">
    <location>
        <begin position="43"/>
        <end position="72"/>
    </location>
</feature>
<evidence type="ECO:0000256" key="6">
    <source>
        <dbReference type="SAM" id="Phobius"/>
    </source>
</evidence>
<accession>A0ABW2RV57</accession>
<evidence type="ECO:0000256" key="5">
    <source>
        <dbReference type="ARBA" id="ARBA00023136"/>
    </source>
</evidence>
<reference evidence="8" key="1">
    <citation type="journal article" date="2019" name="Int. J. Syst. Evol. Microbiol.">
        <title>The Global Catalogue of Microorganisms (GCM) 10K type strain sequencing project: providing services to taxonomists for standard genome sequencing and annotation.</title>
        <authorList>
            <consortium name="The Broad Institute Genomics Platform"/>
            <consortium name="The Broad Institute Genome Sequencing Center for Infectious Disease"/>
            <person name="Wu L."/>
            <person name="Ma J."/>
        </authorList>
    </citation>
    <scope>NUCLEOTIDE SEQUENCE [LARGE SCALE GENOMIC DNA]</scope>
    <source>
        <strain evidence="8">ICMP 19430</strain>
    </source>
</reference>
<evidence type="ECO:0000256" key="1">
    <source>
        <dbReference type="ARBA" id="ARBA00004651"/>
    </source>
</evidence>
<feature type="transmembrane region" description="Helical" evidence="6">
    <location>
        <begin position="113"/>
        <end position="134"/>
    </location>
</feature>
<keyword evidence="4 6" id="KW-1133">Transmembrane helix</keyword>
<dbReference type="Proteomes" id="UP001596484">
    <property type="component" value="Unassembled WGS sequence"/>
</dbReference>
<feature type="transmembrane region" description="Helical" evidence="6">
    <location>
        <begin position="194"/>
        <end position="220"/>
    </location>
</feature>
<dbReference type="RefSeq" id="WP_378402910.1">
    <property type="nucleotide sequence ID" value="NZ_JBHTCS010000009.1"/>
</dbReference>
<keyword evidence="2" id="KW-1003">Cell membrane</keyword>
<keyword evidence="5 6" id="KW-0472">Membrane</keyword>
<comment type="caution">
    <text evidence="7">The sequence shown here is derived from an EMBL/GenBank/DDBJ whole genome shotgun (WGS) entry which is preliminary data.</text>
</comment>
<evidence type="ECO:0000256" key="4">
    <source>
        <dbReference type="ARBA" id="ARBA00022989"/>
    </source>
</evidence>
<dbReference type="EMBL" id="JBHTCS010000009">
    <property type="protein sequence ID" value="MFC7447661.1"/>
    <property type="molecule type" value="Genomic_DNA"/>
</dbReference>
<organism evidence="7 8">
    <name type="scientific">Rhodococcus daqingensis</name>
    <dbReference type="NCBI Taxonomy" id="2479363"/>
    <lineage>
        <taxon>Bacteria</taxon>
        <taxon>Bacillati</taxon>
        <taxon>Actinomycetota</taxon>
        <taxon>Actinomycetes</taxon>
        <taxon>Mycobacteriales</taxon>
        <taxon>Nocardiaceae</taxon>
        <taxon>Rhodococcus</taxon>
    </lineage>
</organism>
<evidence type="ECO:0000256" key="3">
    <source>
        <dbReference type="ARBA" id="ARBA00022692"/>
    </source>
</evidence>
<gene>
    <name evidence="7" type="primary">yhjD</name>
    <name evidence="7" type="ORF">ACFQS9_07140</name>
</gene>
<evidence type="ECO:0000313" key="8">
    <source>
        <dbReference type="Proteomes" id="UP001596484"/>
    </source>
</evidence>
<dbReference type="InterPro" id="IPR005274">
    <property type="entry name" value="IM_pro_YhjD"/>
</dbReference>
<dbReference type="InterPro" id="IPR017039">
    <property type="entry name" value="Virul_fac_BrkB"/>
</dbReference>
<comment type="subcellular location">
    <subcellularLocation>
        <location evidence="1">Cell membrane</location>
        <topology evidence="1">Multi-pass membrane protein</topology>
    </subcellularLocation>
</comment>
<name>A0ABW2RV57_9NOCA</name>
<dbReference type="NCBIfam" id="TIGR00766">
    <property type="entry name" value="inner membrane protein YhjD"/>
    <property type="match status" value="1"/>
</dbReference>
<dbReference type="Pfam" id="PF03631">
    <property type="entry name" value="Virul_fac_BrkB"/>
    <property type="match status" value="1"/>
</dbReference>
<dbReference type="PANTHER" id="PTHR30213:SF1">
    <property type="entry name" value="INNER MEMBRANE PROTEIN YHJD"/>
    <property type="match status" value="1"/>
</dbReference>
<sequence length="350" mass="37242">MPDVSGNSGHGPGALLERLRAARPWLDHLIRAGERYQAQKGDYFAAGITYFSVFALFPLMMVAFAATGFILVGHPELLTSIHDAVTKAMPGNLGDQINELIDAAIAARTTVGVIGLAVAAYSGLGWMANLREALSAMWDQRHPKSGFLRTKLTDLAKLVGLLLALILSVGLSVIGEGSTTGRVLEWLGIDDIGWVGTLVRLLSSLLAVVATWALFVWVIARLPREPITVRSAAKAALFAAVGFEIFKRLGVIYLRAVTTGPAGSTFGPIIGLLVFIYFTARLVLFSTAWAATAHENEVKAFVPPPDPAIIEVREAPAKGPTMSEALALVGVGAAAAVGLGGLIRRRRRRD</sequence>
<feature type="transmembrane region" description="Helical" evidence="6">
    <location>
        <begin position="252"/>
        <end position="278"/>
    </location>
</feature>
<proteinExistence type="predicted"/>
<protein>
    <submittedName>
        <fullName evidence="7">Inner membrane protein YhjD</fullName>
    </submittedName>
</protein>
<feature type="transmembrane region" description="Helical" evidence="6">
    <location>
        <begin position="325"/>
        <end position="343"/>
    </location>
</feature>
<feature type="transmembrane region" description="Helical" evidence="6">
    <location>
        <begin position="155"/>
        <end position="174"/>
    </location>
</feature>
<keyword evidence="3 6" id="KW-0812">Transmembrane</keyword>
<keyword evidence="8" id="KW-1185">Reference proteome</keyword>